<sequence>MFEADSISLQTHLVSESRMYTMLGPQALKKASQYTSIQAAKIINPALKRYISLSISKHGYLTPACKAVMEEIRNLADLL</sequence>
<evidence type="ECO:0000313" key="2">
    <source>
        <dbReference type="Proteomes" id="UP000027327"/>
    </source>
</evidence>
<proteinExistence type="predicted"/>
<comment type="caution">
    <text evidence="1">The sequence shown here is derived from an EMBL/GenBank/DDBJ whole genome shotgun (WGS) entry which is preliminary data.</text>
</comment>
<reference evidence="1 2" key="1">
    <citation type="submission" date="2014-04" db="EMBL/GenBank/DDBJ databases">
        <title>Comparative genomics and transcriptomics to identify genetic mechanisms underlying the emergence of carbapenem resistant Acinetobacter baumannii (CRAb).</title>
        <authorList>
            <person name="Harris A.D."/>
            <person name="Johnson K.J."/>
            <person name="George J."/>
            <person name="Nadendla S."/>
            <person name="Daugherty S.C."/>
            <person name="Parankush S."/>
            <person name="Sadzewicz L."/>
            <person name="Tallon L."/>
            <person name="Sengamalay N."/>
            <person name="Hazen T.H."/>
            <person name="Rasko D.A."/>
        </authorList>
    </citation>
    <scope>NUCLEOTIDE SEQUENCE [LARGE SCALE GENOMIC DNA]</scope>
    <source>
        <strain evidence="1 2">21072</strain>
    </source>
</reference>
<evidence type="ECO:0000313" key="1">
    <source>
        <dbReference type="EMBL" id="KCY07420.1"/>
    </source>
</evidence>
<dbReference type="Proteomes" id="UP000027327">
    <property type="component" value="Unassembled WGS sequence"/>
</dbReference>
<dbReference type="Gene3D" id="3.40.190.290">
    <property type="match status" value="1"/>
</dbReference>
<name>A0A062HIW7_ACIBA</name>
<gene>
    <name evidence="1" type="primary">cynR</name>
    <name evidence="1" type="ORF">J596_4240</name>
</gene>
<accession>A0A062HIW7</accession>
<dbReference type="EMBL" id="JMOD01000214">
    <property type="protein sequence ID" value="KCY07420.1"/>
    <property type="molecule type" value="Genomic_DNA"/>
</dbReference>
<dbReference type="PATRIC" id="fig|1310697.3.peg.3933"/>
<organism evidence="1 2">
    <name type="scientific">Acinetobacter baumannii 21072</name>
    <dbReference type="NCBI Taxonomy" id="1310697"/>
    <lineage>
        <taxon>Bacteria</taxon>
        <taxon>Pseudomonadati</taxon>
        <taxon>Pseudomonadota</taxon>
        <taxon>Gammaproteobacteria</taxon>
        <taxon>Moraxellales</taxon>
        <taxon>Moraxellaceae</taxon>
        <taxon>Acinetobacter</taxon>
        <taxon>Acinetobacter calcoaceticus/baumannii complex</taxon>
    </lineage>
</organism>
<dbReference type="AlphaFoldDB" id="A0A062HIW7"/>
<protein>
    <submittedName>
        <fullName evidence="1">Transcription activator of glutamate synthase domain protein</fullName>
    </submittedName>
</protein>